<organism evidence="1">
    <name type="scientific">Zea mays</name>
    <name type="common">Maize</name>
    <dbReference type="NCBI Taxonomy" id="4577"/>
    <lineage>
        <taxon>Eukaryota</taxon>
        <taxon>Viridiplantae</taxon>
        <taxon>Streptophyta</taxon>
        <taxon>Embryophyta</taxon>
        <taxon>Tracheophyta</taxon>
        <taxon>Spermatophyta</taxon>
        <taxon>Magnoliopsida</taxon>
        <taxon>Liliopsida</taxon>
        <taxon>Poales</taxon>
        <taxon>Poaceae</taxon>
        <taxon>PACMAD clade</taxon>
        <taxon>Panicoideae</taxon>
        <taxon>Andropogonodae</taxon>
        <taxon>Andropogoneae</taxon>
        <taxon>Tripsacinae</taxon>
        <taxon>Zea</taxon>
    </lineage>
</organism>
<reference evidence="1" key="1">
    <citation type="submission" date="2015-12" db="EMBL/GenBank/DDBJ databases">
        <title>Update maize B73 reference genome by single molecule sequencing technologies.</title>
        <authorList>
            <consortium name="Maize Genome Sequencing Project"/>
            <person name="Ware D."/>
        </authorList>
    </citation>
    <scope>NUCLEOTIDE SEQUENCE [LARGE SCALE GENOMIC DNA]</scope>
    <source>
        <tissue evidence="1">Seedling</tissue>
    </source>
</reference>
<gene>
    <name evidence="1" type="ORF">ZEAMMB73_Zm00001d007038</name>
</gene>
<protein>
    <submittedName>
        <fullName evidence="1">Proteasome subunit alpha type</fullName>
    </submittedName>
</protein>
<dbReference type="AlphaFoldDB" id="A0A1D6F2F9"/>
<sequence length="112" mass="13169">MNRTTSIRRFQMNCWSMPKLLPRLLLRRWMPTKRHDDLPKLGVFGGVDISDPLGGGGPTRGRHISTENRAELESRFFRFFDSVSVFLSYEPKRSARLRFLFAGHRYNRTYCS</sequence>
<proteinExistence type="predicted"/>
<dbReference type="GO" id="GO:0000502">
    <property type="term" value="C:proteasome complex"/>
    <property type="evidence" value="ECO:0007669"/>
    <property type="project" value="UniProtKB-KW"/>
</dbReference>
<feature type="non-terminal residue" evidence="1">
    <location>
        <position position="112"/>
    </location>
</feature>
<accession>A0A1D6F2F9</accession>
<keyword evidence="1" id="KW-0647">Proteasome</keyword>
<dbReference type="EMBL" id="CM007648">
    <property type="protein sequence ID" value="ONM25615.1"/>
    <property type="molecule type" value="Genomic_DNA"/>
</dbReference>
<evidence type="ECO:0000313" key="1">
    <source>
        <dbReference type="EMBL" id="ONM25615.1"/>
    </source>
</evidence>
<name>A0A1D6F2F9_MAIZE</name>